<reference evidence="3 4" key="1">
    <citation type="journal article" date="2016" name="Nat. Commun.">
        <title>Thousands of microbial genomes shed light on interconnected biogeochemical processes in an aquifer system.</title>
        <authorList>
            <person name="Anantharaman K."/>
            <person name="Brown C.T."/>
            <person name="Hug L.A."/>
            <person name="Sharon I."/>
            <person name="Castelle C.J."/>
            <person name="Probst A.J."/>
            <person name="Thomas B.C."/>
            <person name="Singh A."/>
            <person name="Wilkins M.J."/>
            <person name="Karaoz U."/>
            <person name="Brodie E.L."/>
            <person name="Williams K.H."/>
            <person name="Hubbard S.S."/>
            <person name="Banfield J.F."/>
        </authorList>
    </citation>
    <scope>NUCLEOTIDE SEQUENCE [LARGE SCALE GENOMIC DNA]</scope>
</reference>
<evidence type="ECO:0000256" key="2">
    <source>
        <dbReference type="ARBA" id="ARBA00022801"/>
    </source>
</evidence>
<dbReference type="AlphaFoldDB" id="A0A1F4V2Y3"/>
<keyword evidence="1" id="KW-0479">Metal-binding</keyword>
<dbReference type="GO" id="GO:0046872">
    <property type="term" value="F:metal ion binding"/>
    <property type="evidence" value="ECO:0007669"/>
    <property type="project" value="UniProtKB-KW"/>
</dbReference>
<comment type="caution">
    <text evidence="3">The sequence shown here is derived from an EMBL/GenBank/DDBJ whole genome shotgun (WGS) entry which is preliminary data.</text>
</comment>
<dbReference type="InterPro" id="IPR008007">
    <property type="entry name" value="Peptidase_M42"/>
</dbReference>
<dbReference type="Pfam" id="PF05343">
    <property type="entry name" value="Peptidase_M42"/>
    <property type="match status" value="1"/>
</dbReference>
<accession>A0A1F4V2Y3</accession>
<evidence type="ECO:0000256" key="1">
    <source>
        <dbReference type="ARBA" id="ARBA00022723"/>
    </source>
</evidence>
<dbReference type="STRING" id="1802610.A2W32_03875"/>
<evidence type="ECO:0000313" key="3">
    <source>
        <dbReference type="EMBL" id="OGC51565.1"/>
    </source>
</evidence>
<protein>
    <recommendedName>
        <fullName evidence="5">Peptidase M28 domain-containing protein</fullName>
    </recommendedName>
</protein>
<organism evidence="3 4">
    <name type="scientific">candidate division WWE3 bacterium RBG_16_37_10</name>
    <dbReference type="NCBI Taxonomy" id="1802610"/>
    <lineage>
        <taxon>Bacteria</taxon>
        <taxon>Katanobacteria</taxon>
    </lineage>
</organism>
<dbReference type="Gene3D" id="3.40.630.10">
    <property type="entry name" value="Zn peptidases"/>
    <property type="match status" value="1"/>
</dbReference>
<dbReference type="SUPFAM" id="SSF53187">
    <property type="entry name" value="Zn-dependent exopeptidases"/>
    <property type="match status" value="1"/>
</dbReference>
<evidence type="ECO:0008006" key="5">
    <source>
        <dbReference type="Google" id="ProtNLM"/>
    </source>
</evidence>
<proteinExistence type="predicted"/>
<sequence>MEIDLELKNLFQKIQEVPSVPFLTKLQTSYLKQFLDKLNIKYLDYGYSIIIPPILYNNSTPKLVLMCHTDHPGIVLKNNEEGVLMGLIGNAPFKELLGKRQVGLKIYNPEGILAGKGLITDIYGGPKQKVHIKTNLQVPLNSYGQFDIDYYSESESFFEVYNADDGISVATMLKLLVDKVKSKFNVYYVFNLYEEVHQLSSWYLAKNNVLKLSEQDLIINLECLKTESISESDFGKIDYEGGIVLQLSNNGCLFGYKNKGANLSENFIKKIASDNGIRIQLGVIKDSCDSRPFTQFSLTSNICTLTIPNKYKHNGSDDGLLRTEHILKRHIIDFYTVLTKILSEDPTTLSKIADVESLSQKLKQHDHITNYKLMKEKAILNERLEIAYKDIVYRKHFFPVNIKELLIDLTFKYVSYLIYIYLKFLSLYERHLNK</sequence>
<evidence type="ECO:0000313" key="4">
    <source>
        <dbReference type="Proteomes" id="UP000177371"/>
    </source>
</evidence>
<name>A0A1F4V2Y3_UNCKA</name>
<gene>
    <name evidence="3" type="ORF">A2W32_03875</name>
</gene>
<dbReference type="Proteomes" id="UP000177371">
    <property type="component" value="Unassembled WGS sequence"/>
</dbReference>
<keyword evidence="2" id="KW-0378">Hydrolase</keyword>
<dbReference type="EMBL" id="MEUT01000017">
    <property type="protein sequence ID" value="OGC51565.1"/>
    <property type="molecule type" value="Genomic_DNA"/>
</dbReference>
<dbReference type="GO" id="GO:0016787">
    <property type="term" value="F:hydrolase activity"/>
    <property type="evidence" value="ECO:0007669"/>
    <property type="project" value="UniProtKB-KW"/>
</dbReference>